<dbReference type="SMART" id="SM00530">
    <property type="entry name" value="HTH_XRE"/>
    <property type="match status" value="1"/>
</dbReference>
<dbReference type="OrthoDB" id="9813152at2"/>
<gene>
    <name evidence="5" type="primary">higA-2</name>
    <name evidence="5" type="ORF">Pmgp_03725</name>
</gene>
<evidence type="ECO:0000256" key="2">
    <source>
        <dbReference type="ARBA" id="ARBA00023125"/>
    </source>
</evidence>
<dbReference type="PANTHER" id="PTHR36511">
    <property type="entry name" value="MERR FAMILY BACTERIAL REGULATORY PROTEIN"/>
    <property type="match status" value="1"/>
</dbReference>
<organism evidence="5 6">
    <name type="scientific">Pelotomaculum propionicicum</name>
    <dbReference type="NCBI Taxonomy" id="258475"/>
    <lineage>
        <taxon>Bacteria</taxon>
        <taxon>Bacillati</taxon>
        <taxon>Bacillota</taxon>
        <taxon>Clostridia</taxon>
        <taxon>Eubacteriales</taxon>
        <taxon>Desulfotomaculaceae</taxon>
        <taxon>Pelotomaculum</taxon>
    </lineage>
</organism>
<keyword evidence="6" id="KW-1185">Reference proteome</keyword>
<dbReference type="SUPFAM" id="SSF47413">
    <property type="entry name" value="lambda repressor-like DNA-binding domains"/>
    <property type="match status" value="1"/>
</dbReference>
<keyword evidence="2" id="KW-0238">DNA-binding</keyword>
<proteinExistence type="predicted"/>
<dbReference type="PROSITE" id="PS50943">
    <property type="entry name" value="HTH_CROC1"/>
    <property type="match status" value="1"/>
</dbReference>
<accession>A0A4Y7RBQ0</accession>
<dbReference type="EMBL" id="QFFZ01000092">
    <property type="protein sequence ID" value="TEB06445.1"/>
    <property type="molecule type" value="Genomic_DNA"/>
</dbReference>
<dbReference type="InterPro" id="IPR032758">
    <property type="entry name" value="MqsA/HigA-2"/>
</dbReference>
<dbReference type="Gene3D" id="1.10.260.40">
    <property type="entry name" value="lambda repressor-like DNA-binding domains"/>
    <property type="match status" value="1"/>
</dbReference>
<evidence type="ECO:0000313" key="5">
    <source>
        <dbReference type="EMBL" id="TEB06445.1"/>
    </source>
</evidence>
<dbReference type="InterPro" id="IPR010982">
    <property type="entry name" value="Lambda_DNA-bd_dom_sf"/>
</dbReference>
<feature type="domain" description="HTH cro/C1-type" evidence="4">
    <location>
        <begin position="43"/>
        <end position="96"/>
    </location>
</feature>
<dbReference type="InterPro" id="IPR001387">
    <property type="entry name" value="Cro/C1-type_HTH"/>
</dbReference>
<evidence type="ECO:0000313" key="6">
    <source>
        <dbReference type="Proteomes" id="UP000297597"/>
    </source>
</evidence>
<evidence type="ECO:0000259" key="4">
    <source>
        <dbReference type="PROSITE" id="PS50943"/>
    </source>
</evidence>
<dbReference type="GO" id="GO:0003677">
    <property type="term" value="F:DNA binding"/>
    <property type="evidence" value="ECO:0007669"/>
    <property type="project" value="UniProtKB-KW"/>
</dbReference>
<dbReference type="Pfam" id="PF15731">
    <property type="entry name" value="MqsA_antitoxin"/>
    <property type="match status" value="1"/>
</dbReference>
<evidence type="ECO:0000256" key="3">
    <source>
        <dbReference type="ARBA" id="ARBA00023163"/>
    </source>
</evidence>
<keyword evidence="3" id="KW-0804">Transcription</keyword>
<evidence type="ECO:0000256" key="1">
    <source>
        <dbReference type="ARBA" id="ARBA00023015"/>
    </source>
</evidence>
<dbReference type="Proteomes" id="UP000297597">
    <property type="component" value="Unassembled WGS sequence"/>
</dbReference>
<dbReference type="AlphaFoldDB" id="A0A4Y7RBQ0"/>
<keyword evidence="1" id="KW-0805">Transcription regulation</keyword>
<dbReference type="PANTHER" id="PTHR36511:SF3">
    <property type="entry name" value="ANTITOXIN HIGA-2"/>
    <property type="match status" value="1"/>
</dbReference>
<reference evidence="5 6" key="1">
    <citation type="journal article" date="2018" name="Environ. Microbiol.">
        <title>Novel energy conservation strategies and behaviour of Pelotomaculum schinkii driving syntrophic propionate catabolism.</title>
        <authorList>
            <person name="Hidalgo-Ahumada C.A.P."/>
            <person name="Nobu M.K."/>
            <person name="Narihiro T."/>
            <person name="Tamaki H."/>
            <person name="Liu W.T."/>
            <person name="Kamagata Y."/>
            <person name="Stams A.J.M."/>
            <person name="Imachi H."/>
            <person name="Sousa D.Z."/>
        </authorList>
    </citation>
    <scope>NUCLEOTIDE SEQUENCE [LARGE SCALE GENOMIC DNA]</scope>
    <source>
        <strain evidence="5 6">MGP</strain>
    </source>
</reference>
<dbReference type="RefSeq" id="WP_134216127.1">
    <property type="nucleotide sequence ID" value="NZ_QFFZ01000092.1"/>
</dbReference>
<dbReference type="InterPro" id="IPR052359">
    <property type="entry name" value="HTH-type_reg/antitoxin"/>
</dbReference>
<comment type="caution">
    <text evidence="5">The sequence shown here is derived from an EMBL/GenBank/DDBJ whole genome shotgun (WGS) entry which is preliminary data.</text>
</comment>
<sequence>MNAYSRIIKGLKEAIEHEKGGLKGVKRHVVAVKPITVYKSKEIKKIRTKLDLTQSAFANIIGVSQKAVEAWEAGKNIPQGPAQRMLELLDKEPAITEKYLIQK</sequence>
<dbReference type="CDD" id="cd00093">
    <property type="entry name" value="HTH_XRE"/>
    <property type="match status" value="1"/>
</dbReference>
<protein>
    <submittedName>
        <fullName evidence="5">Antitoxin HigA-2</fullName>
    </submittedName>
</protein>
<name>A0A4Y7RBQ0_9FIRM</name>